<comment type="caution">
    <text evidence="1">The sequence shown here is derived from an EMBL/GenBank/DDBJ whole genome shotgun (WGS) entry which is preliminary data.</text>
</comment>
<dbReference type="EMBL" id="CM042034">
    <property type="protein sequence ID" value="KAI3761885.1"/>
    <property type="molecule type" value="Genomic_DNA"/>
</dbReference>
<name>A0ACB9ETD4_9ASTR</name>
<organism evidence="1 2">
    <name type="scientific">Smallanthus sonchifolius</name>
    <dbReference type="NCBI Taxonomy" id="185202"/>
    <lineage>
        <taxon>Eukaryota</taxon>
        <taxon>Viridiplantae</taxon>
        <taxon>Streptophyta</taxon>
        <taxon>Embryophyta</taxon>
        <taxon>Tracheophyta</taxon>
        <taxon>Spermatophyta</taxon>
        <taxon>Magnoliopsida</taxon>
        <taxon>eudicotyledons</taxon>
        <taxon>Gunneridae</taxon>
        <taxon>Pentapetalae</taxon>
        <taxon>asterids</taxon>
        <taxon>campanulids</taxon>
        <taxon>Asterales</taxon>
        <taxon>Asteraceae</taxon>
        <taxon>Asteroideae</taxon>
        <taxon>Heliantheae alliance</taxon>
        <taxon>Millerieae</taxon>
        <taxon>Smallanthus</taxon>
    </lineage>
</organism>
<evidence type="ECO:0000313" key="2">
    <source>
        <dbReference type="Proteomes" id="UP001056120"/>
    </source>
</evidence>
<reference evidence="1 2" key="2">
    <citation type="journal article" date="2022" name="Mol. Ecol. Resour.">
        <title>The genomes of chicory, endive, great burdock and yacon provide insights into Asteraceae paleo-polyploidization history and plant inulin production.</title>
        <authorList>
            <person name="Fan W."/>
            <person name="Wang S."/>
            <person name="Wang H."/>
            <person name="Wang A."/>
            <person name="Jiang F."/>
            <person name="Liu H."/>
            <person name="Zhao H."/>
            <person name="Xu D."/>
            <person name="Zhang Y."/>
        </authorList>
    </citation>
    <scope>NUCLEOTIDE SEQUENCE [LARGE SCALE GENOMIC DNA]</scope>
    <source>
        <strain evidence="2">cv. Yunnan</strain>
        <tissue evidence="1">Leaves</tissue>
    </source>
</reference>
<reference evidence="2" key="1">
    <citation type="journal article" date="2022" name="Mol. Ecol. Resour.">
        <title>The genomes of chicory, endive, great burdock and yacon provide insights into Asteraceae palaeo-polyploidization history and plant inulin production.</title>
        <authorList>
            <person name="Fan W."/>
            <person name="Wang S."/>
            <person name="Wang H."/>
            <person name="Wang A."/>
            <person name="Jiang F."/>
            <person name="Liu H."/>
            <person name="Zhao H."/>
            <person name="Xu D."/>
            <person name="Zhang Y."/>
        </authorList>
    </citation>
    <scope>NUCLEOTIDE SEQUENCE [LARGE SCALE GENOMIC DNA]</scope>
    <source>
        <strain evidence="2">cv. Yunnan</strain>
    </source>
</reference>
<proteinExistence type="predicted"/>
<protein>
    <submittedName>
        <fullName evidence="1">Uncharacterized protein</fullName>
    </submittedName>
</protein>
<dbReference type="Proteomes" id="UP001056120">
    <property type="component" value="Linkage Group LG17"/>
</dbReference>
<keyword evidence="2" id="KW-1185">Reference proteome</keyword>
<gene>
    <name evidence="1" type="ORF">L1987_52307</name>
</gene>
<sequence length="787" mass="87112">MGVSKFLRFLRFGILLLIQPYLAFGSSRLASERSIVLNPPPLGICASAVTKYGYKCQEIDVTTKDGYILSVQRIPSGRNHVDGGRGRGRGGERRKRPPVLLQHGVLVDGMAWFLNSPEQSLALMLADNGFDVWIANTRGTSYSRRHVFLDPDKPEFWNWTWDEIAASDLPAVITYIFRQTGQKIHYIGHSLGTLIALASFSEGKEIDKMKSCAMLSPIAYLSHMTTTLLVVAAKVFLGEITVVFGLAEFNPKGEDVGRFLKALCADPNIDCYDLMSAITGKNCCLNSSTVEVFLRSEPQSTSTKNLVHMAQTVRDRVLAKYDYGNPVFNLEHYGVPRPPIYNLSHIPKDFPLFMSHGGEDALSDLKDVASLLDDLKFHDEGKLSVQYVKKYAHADFIMGVTAKDVVYDKIISLLLLIQPYPALRSSRLGFDSAIVVTTEDGYILSVQRIPAGRQGGGDGGRGRIRPPVLLQHGVLVDGMTWLLNSPEESLALILADKGFDVWIANTRGTSYSRRHVSLDPDMPEFWNWTWDEIAARDLPAVISYIFQQTGQKIHYVGHSLGTLIALASFSEGKQIDKMKSAALLSPIAYLSHMTTALGVVAAKVFAGEITIVFGLAEFNPKGEEVSRFLKDLCADPTVDCYDLMSALTGKNCCLNASTVDAFLRSEPQSTSTKNLVHLAQTVRDGVLAKYDYGNPAFNVEHYGVPMPPIYNLSNIPKDFPLFMSYGGQDALSDPKDVANLLDDLKLHDEGKLSVQYIKEYAHADFIMGVTAKDVVYDKIISFFQRNQ</sequence>
<evidence type="ECO:0000313" key="1">
    <source>
        <dbReference type="EMBL" id="KAI3761885.1"/>
    </source>
</evidence>
<accession>A0ACB9ETD4</accession>